<accession>A0A1H8YMB2</accession>
<dbReference type="InterPro" id="IPR036388">
    <property type="entry name" value="WH-like_DNA-bd_sf"/>
</dbReference>
<dbReference type="Proteomes" id="UP000198582">
    <property type="component" value="Unassembled WGS sequence"/>
</dbReference>
<dbReference type="InterPro" id="IPR051011">
    <property type="entry name" value="Metal_resp_trans_reg"/>
</dbReference>
<dbReference type="STRING" id="394193.SAMN04489732_1269"/>
<dbReference type="GO" id="GO:0003677">
    <property type="term" value="F:DNA binding"/>
    <property type="evidence" value="ECO:0007669"/>
    <property type="project" value="UniProtKB-KW"/>
</dbReference>
<reference evidence="5 6" key="1">
    <citation type="submission" date="2016-10" db="EMBL/GenBank/DDBJ databases">
        <authorList>
            <person name="de Groot N.N."/>
        </authorList>
    </citation>
    <scope>NUCLEOTIDE SEQUENCE [LARGE SCALE GENOMIC DNA]</scope>
    <source>
        <strain evidence="5 6">DSM 44993</strain>
    </source>
</reference>
<dbReference type="SUPFAM" id="SSF46785">
    <property type="entry name" value="Winged helix' DNA-binding domain"/>
    <property type="match status" value="1"/>
</dbReference>
<keyword evidence="1" id="KW-0805">Transcription regulation</keyword>
<dbReference type="Gene3D" id="1.10.10.10">
    <property type="entry name" value="Winged helix-like DNA-binding domain superfamily/Winged helix DNA-binding domain"/>
    <property type="match status" value="1"/>
</dbReference>
<evidence type="ECO:0000256" key="3">
    <source>
        <dbReference type="ARBA" id="ARBA00023163"/>
    </source>
</evidence>
<organism evidence="5 6">
    <name type="scientific">Amycolatopsis saalfeldensis</name>
    <dbReference type="NCBI Taxonomy" id="394193"/>
    <lineage>
        <taxon>Bacteria</taxon>
        <taxon>Bacillati</taxon>
        <taxon>Actinomycetota</taxon>
        <taxon>Actinomycetes</taxon>
        <taxon>Pseudonocardiales</taxon>
        <taxon>Pseudonocardiaceae</taxon>
        <taxon>Amycolatopsis</taxon>
    </lineage>
</organism>
<dbReference type="PANTHER" id="PTHR43132">
    <property type="entry name" value="ARSENICAL RESISTANCE OPERON REPRESSOR ARSR-RELATED"/>
    <property type="match status" value="1"/>
</dbReference>
<evidence type="ECO:0000256" key="2">
    <source>
        <dbReference type="ARBA" id="ARBA00023125"/>
    </source>
</evidence>
<evidence type="ECO:0000259" key="4">
    <source>
        <dbReference type="SMART" id="SM00418"/>
    </source>
</evidence>
<dbReference type="InterPro" id="IPR011991">
    <property type="entry name" value="ArsR-like_HTH"/>
</dbReference>
<keyword evidence="3" id="KW-0804">Transcription</keyword>
<protein>
    <submittedName>
        <fullName evidence="5">DNA-binding transcriptional regulator, ArsR family</fullName>
    </submittedName>
</protein>
<dbReference type="PRINTS" id="PR00778">
    <property type="entry name" value="HTHARSR"/>
</dbReference>
<gene>
    <name evidence="5" type="ORF">SAMN04489732_1269</name>
</gene>
<evidence type="ECO:0000313" key="5">
    <source>
        <dbReference type="EMBL" id="SEP53286.1"/>
    </source>
</evidence>
<dbReference type="RefSeq" id="WP_091627874.1">
    <property type="nucleotide sequence ID" value="NZ_FOEF01000026.1"/>
</dbReference>
<dbReference type="CDD" id="cd00090">
    <property type="entry name" value="HTH_ARSR"/>
    <property type="match status" value="1"/>
</dbReference>
<dbReference type="PANTHER" id="PTHR43132:SF8">
    <property type="entry name" value="HTH-TYPE TRANSCRIPTIONAL REGULATOR KMTR"/>
    <property type="match status" value="1"/>
</dbReference>
<dbReference type="GO" id="GO:0003700">
    <property type="term" value="F:DNA-binding transcription factor activity"/>
    <property type="evidence" value="ECO:0007669"/>
    <property type="project" value="InterPro"/>
</dbReference>
<keyword evidence="6" id="KW-1185">Reference proteome</keyword>
<dbReference type="EMBL" id="FOEF01000026">
    <property type="protein sequence ID" value="SEP53286.1"/>
    <property type="molecule type" value="Genomic_DNA"/>
</dbReference>
<dbReference type="InterPro" id="IPR001845">
    <property type="entry name" value="HTH_ArsR_DNA-bd_dom"/>
</dbReference>
<dbReference type="AlphaFoldDB" id="A0A1H8YMB2"/>
<name>A0A1H8YMB2_9PSEU</name>
<evidence type="ECO:0000313" key="6">
    <source>
        <dbReference type="Proteomes" id="UP000198582"/>
    </source>
</evidence>
<feature type="domain" description="HTH arsR-type" evidence="4">
    <location>
        <begin position="190"/>
        <end position="261"/>
    </location>
</feature>
<proteinExistence type="predicted"/>
<dbReference type="SMART" id="SM00418">
    <property type="entry name" value="HTH_ARSR"/>
    <property type="match status" value="1"/>
</dbReference>
<keyword evidence="2 5" id="KW-0238">DNA-binding</keyword>
<evidence type="ECO:0000256" key="1">
    <source>
        <dbReference type="ARBA" id="ARBA00023015"/>
    </source>
</evidence>
<dbReference type="InterPro" id="IPR036390">
    <property type="entry name" value="WH_DNA-bd_sf"/>
</dbReference>
<dbReference type="OrthoDB" id="3808065at2"/>
<sequence length="264" mass="28107">MRVHLSATDLENVTLADGLAPRCEAAMSLRMLARGEVPAAFEGWRRQLKVPEPRLRELAARTSSASGWSDEVKDYFDEAIEPYWLAIEQRAREDRTVRSATLLTGGLGALLAGLHPDVRWRRPVLELPGGDGARDVRSAGRGLRLAPSFFCQDGPQLGTDAGGRLVLLYPIAPGADWAARPRSGAPGVHASLRALLGPTRAQVLAAAVHGSTTTELGYHAGISVASASYHASILRQAGLVETRRCGTAVRHTLTALGTTLLAPA</sequence>